<dbReference type="OrthoDB" id="9792162at2"/>
<reference evidence="4 5" key="1">
    <citation type="submission" date="2015-01" db="EMBL/GenBank/DDBJ databases">
        <title>Genome sequencing of Jeotgalibacillus soli.</title>
        <authorList>
            <person name="Goh K.M."/>
            <person name="Chan K.-G."/>
            <person name="Yaakop A.S."/>
            <person name="Ee R."/>
            <person name="Gan H.M."/>
            <person name="Chan C.S."/>
        </authorList>
    </citation>
    <scope>NUCLEOTIDE SEQUENCE [LARGE SCALE GENOMIC DNA]</scope>
    <source>
        <strain evidence="4 5">P9</strain>
    </source>
</reference>
<dbReference type="Gene3D" id="3.90.180.10">
    <property type="entry name" value="Medium-chain alcohol dehydrogenases, catalytic domain"/>
    <property type="match status" value="1"/>
</dbReference>
<dbReference type="CDD" id="cd08252">
    <property type="entry name" value="AL_MDR"/>
    <property type="match status" value="1"/>
</dbReference>
<protein>
    <recommendedName>
        <fullName evidence="2">Zinc-type alcohol dehydrogenase-like protein</fullName>
    </recommendedName>
</protein>
<dbReference type="Pfam" id="PF13602">
    <property type="entry name" value="ADH_zinc_N_2"/>
    <property type="match status" value="1"/>
</dbReference>
<name>A0A0C2RYA4_9BACL</name>
<dbReference type="SUPFAM" id="SSF50129">
    <property type="entry name" value="GroES-like"/>
    <property type="match status" value="1"/>
</dbReference>
<dbReference type="RefSeq" id="WP_041088181.1">
    <property type="nucleotide sequence ID" value="NZ_JXRP01000016.1"/>
</dbReference>
<keyword evidence="2" id="KW-0862">Zinc</keyword>
<evidence type="ECO:0000313" key="4">
    <source>
        <dbReference type="EMBL" id="KIL46779.1"/>
    </source>
</evidence>
<comment type="similarity">
    <text evidence="2">Belongs to the zinc-containing alcohol dehydrogenase family. Quinone oxidoreductase subfamily.</text>
</comment>
<organism evidence="4 5">
    <name type="scientific">Jeotgalibacillus soli</name>
    <dbReference type="NCBI Taxonomy" id="889306"/>
    <lineage>
        <taxon>Bacteria</taxon>
        <taxon>Bacillati</taxon>
        <taxon>Bacillota</taxon>
        <taxon>Bacilli</taxon>
        <taxon>Bacillales</taxon>
        <taxon>Caryophanaceae</taxon>
        <taxon>Jeotgalibacillus</taxon>
    </lineage>
</organism>
<dbReference type="PANTHER" id="PTHR44154:SF1">
    <property type="entry name" value="QUINONE OXIDOREDUCTASE"/>
    <property type="match status" value="1"/>
</dbReference>
<dbReference type="InterPro" id="IPR014182">
    <property type="entry name" value="ADH_Zn_typ-1"/>
</dbReference>
<dbReference type="STRING" id="889306.KP78_18970"/>
<evidence type="ECO:0000256" key="1">
    <source>
        <dbReference type="ARBA" id="ARBA00022857"/>
    </source>
</evidence>
<accession>A0A0C2RYA4</accession>
<dbReference type="SMART" id="SM00829">
    <property type="entry name" value="PKS_ER"/>
    <property type="match status" value="1"/>
</dbReference>
<dbReference type="GO" id="GO:0008270">
    <property type="term" value="F:zinc ion binding"/>
    <property type="evidence" value="ECO:0007669"/>
    <property type="project" value="InterPro"/>
</dbReference>
<keyword evidence="5" id="KW-1185">Reference proteome</keyword>
<dbReference type="NCBIfam" id="TIGR02817">
    <property type="entry name" value="adh_fam_1"/>
    <property type="match status" value="1"/>
</dbReference>
<comment type="caution">
    <text evidence="4">The sequence shown here is derived from an EMBL/GenBank/DDBJ whole genome shotgun (WGS) entry which is preliminary data.</text>
</comment>
<feature type="domain" description="Enoyl reductase (ER)" evidence="3">
    <location>
        <begin position="5"/>
        <end position="335"/>
    </location>
</feature>
<dbReference type="InterPro" id="IPR011032">
    <property type="entry name" value="GroES-like_sf"/>
</dbReference>
<dbReference type="AlphaFoldDB" id="A0A0C2RYA4"/>
<dbReference type="EMBL" id="JXRP01000016">
    <property type="protein sequence ID" value="KIL46779.1"/>
    <property type="molecule type" value="Genomic_DNA"/>
</dbReference>
<keyword evidence="1" id="KW-0521">NADP</keyword>
<evidence type="ECO:0000259" key="3">
    <source>
        <dbReference type="SMART" id="SM00829"/>
    </source>
</evidence>
<dbReference type="Gene3D" id="3.40.50.720">
    <property type="entry name" value="NAD(P)-binding Rossmann-like Domain"/>
    <property type="match status" value="1"/>
</dbReference>
<gene>
    <name evidence="4" type="ORF">KP78_18970</name>
</gene>
<keyword evidence="2" id="KW-0479">Metal-binding</keyword>
<dbReference type="InterPro" id="IPR013154">
    <property type="entry name" value="ADH-like_N"/>
</dbReference>
<dbReference type="Pfam" id="PF08240">
    <property type="entry name" value="ADH_N"/>
    <property type="match status" value="1"/>
</dbReference>
<dbReference type="PATRIC" id="fig|889306.3.peg.1912"/>
<dbReference type="InterPro" id="IPR020843">
    <property type="entry name" value="ER"/>
</dbReference>
<keyword evidence="2" id="KW-0560">Oxidoreductase</keyword>
<dbReference type="Proteomes" id="UP000031938">
    <property type="component" value="Unassembled WGS sequence"/>
</dbReference>
<dbReference type="PANTHER" id="PTHR44154">
    <property type="entry name" value="QUINONE OXIDOREDUCTASE"/>
    <property type="match status" value="1"/>
</dbReference>
<dbReference type="InterPro" id="IPR051603">
    <property type="entry name" value="Zinc-ADH_QOR/CCCR"/>
</dbReference>
<sequence length="338" mass="37061">MKAVGYFQSLPINNEESLIDFTIENPVPKGHDLLISIQAISVNPVDTKIRNSKKAEGSEPMIIGWDASGIVEAVGEDCTLFQPGDEVYYAGDITRAGTYSEYHLVDERIVGKKPSSLSFEEAAALPLTTITAWEALFERMRIPQIPTGDQSPAILIIGGAGGVGSIAIQLAKWAGLTVISTASRKETTDWVKELGADHVINHHESIPTQLKNIGFDHIPYILCLNSTDTHWEAMSEAIEAEGTICSIVETDQPLSLNPLKDKSVTFTWEFMFTRAKHQTPTMIKQHELLNSVASLVDKGKIRTTLKQLLSPINAEQLKKAHTAIEEGSTIGKIVLKDF</sequence>
<proteinExistence type="inferred from homology"/>
<evidence type="ECO:0000313" key="5">
    <source>
        <dbReference type="Proteomes" id="UP000031938"/>
    </source>
</evidence>
<dbReference type="SUPFAM" id="SSF51735">
    <property type="entry name" value="NAD(P)-binding Rossmann-fold domains"/>
    <property type="match status" value="1"/>
</dbReference>
<evidence type="ECO:0000256" key="2">
    <source>
        <dbReference type="RuleBase" id="RU364000"/>
    </source>
</evidence>
<dbReference type="GO" id="GO:0016491">
    <property type="term" value="F:oxidoreductase activity"/>
    <property type="evidence" value="ECO:0007669"/>
    <property type="project" value="UniProtKB-KW"/>
</dbReference>
<dbReference type="InterPro" id="IPR036291">
    <property type="entry name" value="NAD(P)-bd_dom_sf"/>
</dbReference>